<protein>
    <submittedName>
        <fullName evidence="1">HTH-type transcriptional regulator IscR</fullName>
    </submittedName>
</protein>
<dbReference type="KEGG" id="bgok:Pr1d_40930"/>
<dbReference type="RefSeq" id="WP_148075072.1">
    <property type="nucleotide sequence ID" value="NZ_CP042913.1"/>
</dbReference>
<dbReference type="AlphaFoldDB" id="A0A5B9QCG6"/>
<organism evidence="1 2">
    <name type="scientific">Bythopirellula goksoeyrii</name>
    <dbReference type="NCBI Taxonomy" id="1400387"/>
    <lineage>
        <taxon>Bacteria</taxon>
        <taxon>Pseudomonadati</taxon>
        <taxon>Planctomycetota</taxon>
        <taxon>Planctomycetia</taxon>
        <taxon>Pirellulales</taxon>
        <taxon>Lacipirellulaceae</taxon>
        <taxon>Bythopirellula</taxon>
    </lineage>
</organism>
<dbReference type="Pfam" id="PF02082">
    <property type="entry name" value="Rrf2"/>
    <property type="match status" value="1"/>
</dbReference>
<dbReference type="InterPro" id="IPR030489">
    <property type="entry name" value="TR_Rrf2-type_CS"/>
</dbReference>
<dbReference type="InterPro" id="IPR000944">
    <property type="entry name" value="Tscrpt_reg_Rrf2"/>
</dbReference>
<accession>A0A5B9QCG6</accession>
<evidence type="ECO:0000313" key="2">
    <source>
        <dbReference type="Proteomes" id="UP000323917"/>
    </source>
</evidence>
<evidence type="ECO:0000313" key="1">
    <source>
        <dbReference type="EMBL" id="QEG36757.1"/>
    </source>
</evidence>
<dbReference type="Proteomes" id="UP000323917">
    <property type="component" value="Chromosome"/>
</dbReference>
<gene>
    <name evidence="1" type="primary">iscR</name>
    <name evidence="1" type="ORF">Pr1d_40930</name>
</gene>
<dbReference type="PROSITE" id="PS01332">
    <property type="entry name" value="HTH_RRF2_1"/>
    <property type="match status" value="1"/>
</dbReference>
<dbReference type="GO" id="GO:0003700">
    <property type="term" value="F:DNA-binding transcription factor activity"/>
    <property type="evidence" value="ECO:0007669"/>
    <property type="project" value="TreeGrafter"/>
</dbReference>
<dbReference type="Gene3D" id="1.10.10.10">
    <property type="entry name" value="Winged helix-like DNA-binding domain superfamily/Winged helix DNA-binding domain"/>
    <property type="match status" value="1"/>
</dbReference>
<dbReference type="InterPro" id="IPR036388">
    <property type="entry name" value="WH-like_DNA-bd_sf"/>
</dbReference>
<reference evidence="1 2" key="1">
    <citation type="submission" date="2019-08" db="EMBL/GenBank/DDBJ databases">
        <title>Deep-cultivation of Planctomycetes and their phenomic and genomic characterization uncovers novel biology.</title>
        <authorList>
            <person name="Wiegand S."/>
            <person name="Jogler M."/>
            <person name="Boedeker C."/>
            <person name="Pinto D."/>
            <person name="Vollmers J."/>
            <person name="Rivas-Marin E."/>
            <person name="Kohn T."/>
            <person name="Peeters S.H."/>
            <person name="Heuer A."/>
            <person name="Rast P."/>
            <person name="Oberbeckmann S."/>
            <person name="Bunk B."/>
            <person name="Jeske O."/>
            <person name="Meyerdierks A."/>
            <person name="Storesund J.E."/>
            <person name="Kallscheuer N."/>
            <person name="Luecker S."/>
            <person name="Lage O.M."/>
            <person name="Pohl T."/>
            <person name="Merkel B.J."/>
            <person name="Hornburger P."/>
            <person name="Mueller R.-W."/>
            <person name="Bruemmer F."/>
            <person name="Labrenz M."/>
            <person name="Spormann A.M."/>
            <person name="Op den Camp H."/>
            <person name="Overmann J."/>
            <person name="Amann R."/>
            <person name="Jetten M.S.M."/>
            <person name="Mascher T."/>
            <person name="Medema M.H."/>
            <person name="Devos D.P."/>
            <person name="Kaster A.-K."/>
            <person name="Ovreas L."/>
            <person name="Rohde M."/>
            <person name="Galperin M.Y."/>
            <person name="Jogler C."/>
        </authorList>
    </citation>
    <scope>NUCLEOTIDE SEQUENCE [LARGE SCALE GENOMIC DNA]</scope>
    <source>
        <strain evidence="1 2">Pr1d</strain>
    </source>
</reference>
<sequence length="168" mass="18432">MFSQTVEYALRAIVTIAQHDGQPRTAQQISKLAQVPGPYLSKMMQGLARSGLVNSQRGLHGGFVLAKAAKELTVWEVMEAVDPMQRIHVCPLGLKSHAKTLCPLHRRLDNAMAHVEEQFKNTTIAELLSEPGSVTPLCEQQQVMNIDTCHAVKKSPGDRHASKTAVTK</sequence>
<name>A0A5B9QCG6_9BACT</name>
<dbReference type="InterPro" id="IPR036390">
    <property type="entry name" value="WH_DNA-bd_sf"/>
</dbReference>
<dbReference type="PANTHER" id="PTHR33221:SF13">
    <property type="entry name" value="TRANSCRIPTIONAL REGULATOR-RELATED"/>
    <property type="match status" value="1"/>
</dbReference>
<dbReference type="GO" id="GO:0005829">
    <property type="term" value="C:cytosol"/>
    <property type="evidence" value="ECO:0007669"/>
    <property type="project" value="TreeGrafter"/>
</dbReference>
<proteinExistence type="predicted"/>
<dbReference type="PANTHER" id="PTHR33221">
    <property type="entry name" value="WINGED HELIX-TURN-HELIX TRANSCRIPTIONAL REGULATOR, RRF2 FAMILY"/>
    <property type="match status" value="1"/>
</dbReference>
<dbReference type="PROSITE" id="PS51197">
    <property type="entry name" value="HTH_RRF2_2"/>
    <property type="match status" value="1"/>
</dbReference>
<dbReference type="OrthoDB" id="9800519at2"/>
<dbReference type="SUPFAM" id="SSF46785">
    <property type="entry name" value="Winged helix' DNA-binding domain"/>
    <property type="match status" value="1"/>
</dbReference>
<dbReference type="EMBL" id="CP042913">
    <property type="protein sequence ID" value="QEG36757.1"/>
    <property type="molecule type" value="Genomic_DNA"/>
</dbReference>
<dbReference type="NCBIfam" id="TIGR00738">
    <property type="entry name" value="rrf2_super"/>
    <property type="match status" value="1"/>
</dbReference>
<keyword evidence="2" id="KW-1185">Reference proteome</keyword>